<comment type="caution">
    <text evidence="1">The sequence shown here is derived from an EMBL/GenBank/DDBJ whole genome shotgun (WGS) entry which is preliminary data.</text>
</comment>
<keyword evidence="2" id="KW-1185">Reference proteome</keyword>
<accession>A0AAW1M7R3</accession>
<dbReference type="PANTHER" id="PTHR11439">
    <property type="entry name" value="GAG-POL-RELATED RETROTRANSPOSON"/>
    <property type="match status" value="1"/>
</dbReference>
<gene>
    <name evidence="1" type="ORF">RND81_03G108100</name>
</gene>
<name>A0AAW1M7R3_SAPOF</name>
<dbReference type="SUPFAM" id="SSF56672">
    <property type="entry name" value="DNA/RNA polymerases"/>
    <property type="match status" value="1"/>
</dbReference>
<evidence type="ECO:0000313" key="1">
    <source>
        <dbReference type="EMBL" id="KAK9741464.1"/>
    </source>
</evidence>
<reference evidence="1" key="1">
    <citation type="submission" date="2024-03" db="EMBL/GenBank/DDBJ databases">
        <title>WGS assembly of Saponaria officinalis var. Norfolk2.</title>
        <authorList>
            <person name="Jenkins J."/>
            <person name="Shu S."/>
            <person name="Grimwood J."/>
            <person name="Barry K."/>
            <person name="Goodstein D."/>
            <person name="Schmutz J."/>
            <person name="Leebens-Mack J."/>
            <person name="Osbourn A."/>
        </authorList>
    </citation>
    <scope>NUCLEOTIDE SEQUENCE [LARGE SCALE GENOMIC DNA]</scope>
    <source>
        <strain evidence="1">JIC</strain>
    </source>
</reference>
<dbReference type="Proteomes" id="UP001443914">
    <property type="component" value="Unassembled WGS sequence"/>
</dbReference>
<dbReference type="CDD" id="cd09272">
    <property type="entry name" value="RNase_HI_RT_Ty1"/>
    <property type="match status" value="1"/>
</dbReference>
<dbReference type="EMBL" id="JBDFQZ010000003">
    <property type="protein sequence ID" value="KAK9741464.1"/>
    <property type="molecule type" value="Genomic_DNA"/>
</dbReference>
<organism evidence="1 2">
    <name type="scientific">Saponaria officinalis</name>
    <name type="common">Common soapwort</name>
    <name type="synonym">Lychnis saponaria</name>
    <dbReference type="NCBI Taxonomy" id="3572"/>
    <lineage>
        <taxon>Eukaryota</taxon>
        <taxon>Viridiplantae</taxon>
        <taxon>Streptophyta</taxon>
        <taxon>Embryophyta</taxon>
        <taxon>Tracheophyta</taxon>
        <taxon>Spermatophyta</taxon>
        <taxon>Magnoliopsida</taxon>
        <taxon>eudicotyledons</taxon>
        <taxon>Gunneridae</taxon>
        <taxon>Pentapetalae</taxon>
        <taxon>Caryophyllales</taxon>
        <taxon>Caryophyllaceae</taxon>
        <taxon>Caryophylleae</taxon>
        <taxon>Saponaria</taxon>
    </lineage>
</organism>
<proteinExistence type="predicted"/>
<evidence type="ECO:0000313" key="2">
    <source>
        <dbReference type="Proteomes" id="UP001443914"/>
    </source>
</evidence>
<sequence length="259" mass="29217">MRGAKTAYTPIQPRHSLGLAKGDVLKDVMKYRRLVGKLVYLTITRPDLVYAVHILSQFVNEPKKEHWDAALRVVRYVKRNPSKGIMFKKQIDYQLKGYCDSDYASCPITRRSLSGYFVSIGGSPISWKAKKQVTVAKSTAEAEYRAMGGVTSELIWIKSFLASLGIFHTKPMELYCDNQAAIHIAKNPVFHDRTKHIEMDCHFVRQHLVSGTIKTSYVRSREQIADLFTKALGGEIFDHLQYKLGLGLPSAPTRGGVLK</sequence>
<dbReference type="AlphaFoldDB" id="A0AAW1M7R3"/>
<dbReference type="InterPro" id="IPR043502">
    <property type="entry name" value="DNA/RNA_pol_sf"/>
</dbReference>
<dbReference type="PANTHER" id="PTHR11439:SF470">
    <property type="entry name" value="CYSTEINE-RICH RLK (RECEPTOR-LIKE PROTEIN KINASE) 8"/>
    <property type="match status" value="1"/>
</dbReference>
<protein>
    <submittedName>
        <fullName evidence="1">Uncharacterized protein</fullName>
    </submittedName>
</protein>